<proteinExistence type="predicted"/>
<keyword evidence="2" id="KW-1185">Reference proteome</keyword>
<evidence type="ECO:0000313" key="2">
    <source>
        <dbReference type="Proteomes" id="UP001434883"/>
    </source>
</evidence>
<gene>
    <name evidence="1" type="ORF">XENOCAPTIV_016476</name>
</gene>
<name>A0ABV0QIK8_9TELE</name>
<reference evidence="1 2" key="1">
    <citation type="submission" date="2021-06" db="EMBL/GenBank/DDBJ databases">
        <authorList>
            <person name="Palmer J.M."/>
        </authorList>
    </citation>
    <scope>NUCLEOTIDE SEQUENCE [LARGE SCALE GENOMIC DNA]</scope>
    <source>
        <strain evidence="1 2">XC_2019</strain>
        <tissue evidence="1">Muscle</tissue>
    </source>
</reference>
<accession>A0ABV0QIK8</accession>
<organism evidence="1 2">
    <name type="scientific">Xenoophorus captivus</name>
    <dbReference type="NCBI Taxonomy" id="1517983"/>
    <lineage>
        <taxon>Eukaryota</taxon>
        <taxon>Metazoa</taxon>
        <taxon>Chordata</taxon>
        <taxon>Craniata</taxon>
        <taxon>Vertebrata</taxon>
        <taxon>Euteleostomi</taxon>
        <taxon>Actinopterygii</taxon>
        <taxon>Neopterygii</taxon>
        <taxon>Teleostei</taxon>
        <taxon>Neoteleostei</taxon>
        <taxon>Acanthomorphata</taxon>
        <taxon>Ovalentaria</taxon>
        <taxon>Atherinomorphae</taxon>
        <taxon>Cyprinodontiformes</taxon>
        <taxon>Goodeidae</taxon>
        <taxon>Xenoophorus</taxon>
    </lineage>
</organism>
<evidence type="ECO:0000313" key="1">
    <source>
        <dbReference type="EMBL" id="MEQ2195662.1"/>
    </source>
</evidence>
<dbReference type="EMBL" id="JAHRIN010011822">
    <property type="protein sequence ID" value="MEQ2195662.1"/>
    <property type="molecule type" value="Genomic_DNA"/>
</dbReference>
<comment type="caution">
    <text evidence="1">The sequence shown here is derived from an EMBL/GenBank/DDBJ whole genome shotgun (WGS) entry which is preliminary data.</text>
</comment>
<protein>
    <submittedName>
        <fullName evidence="1">Uncharacterized protein</fullName>
    </submittedName>
</protein>
<dbReference type="Proteomes" id="UP001434883">
    <property type="component" value="Unassembled WGS sequence"/>
</dbReference>
<sequence>MPYTTAERTGDLILIQQTVTDSLHVEDEQQKVTVKESGFSGLFSQGLKASLLLENLVVEKGAQVTGISLSLELHFNFQRNITIKINGKKHFKYITLCNETL</sequence>